<dbReference type="GO" id="GO:0140682">
    <property type="term" value="F:FAD-dependent H3K4me/H3K4me3 demethylase activity"/>
    <property type="evidence" value="ECO:0007669"/>
    <property type="project" value="UniProtKB-EC"/>
</dbReference>
<keyword evidence="10" id="KW-0285">Flavoprotein</keyword>
<dbReference type="SUPFAM" id="SSF46689">
    <property type="entry name" value="Homeodomain-like"/>
    <property type="match status" value="1"/>
</dbReference>
<keyword evidence="19" id="KW-0539">Nucleus</keyword>
<dbReference type="InterPro" id="IPR050281">
    <property type="entry name" value="Flavin_monoamine_oxidase"/>
</dbReference>
<comment type="catalytic activity">
    <reaction evidence="21">
        <text>N(6),N(6)-dimethyl-L-lysyl(4)-[histone H3] + 2 A + 2 H2O = L-lysyl(4)-[histone H3] + 2 formaldehyde + 2 AH2</text>
        <dbReference type="Rhea" id="RHEA:60244"/>
        <dbReference type="Rhea" id="RHEA-COMP:15540"/>
        <dbReference type="Rhea" id="RHEA-COMP:15547"/>
        <dbReference type="ChEBI" id="CHEBI:13193"/>
        <dbReference type="ChEBI" id="CHEBI:15377"/>
        <dbReference type="ChEBI" id="CHEBI:16842"/>
        <dbReference type="ChEBI" id="CHEBI:17499"/>
        <dbReference type="ChEBI" id="CHEBI:29969"/>
        <dbReference type="ChEBI" id="CHEBI:61976"/>
        <dbReference type="EC" id="1.14.99.66"/>
    </reaction>
    <physiologicalReaction direction="left-to-right" evidence="21">
        <dbReference type="Rhea" id="RHEA:60245"/>
    </physiologicalReaction>
</comment>
<evidence type="ECO:0000256" key="12">
    <source>
        <dbReference type="ARBA" id="ARBA00022771"/>
    </source>
</evidence>
<dbReference type="Gene3D" id="3.50.50.60">
    <property type="entry name" value="FAD/NAD(P)-binding domain"/>
    <property type="match status" value="1"/>
</dbReference>
<evidence type="ECO:0000313" key="30">
    <source>
        <dbReference type="Proteomes" id="UP000694680"/>
    </source>
</evidence>
<keyword evidence="12" id="KW-0863">Zinc-finger</keyword>
<evidence type="ECO:0000256" key="24">
    <source>
        <dbReference type="ARBA" id="ARBA00066706"/>
    </source>
</evidence>
<dbReference type="SUPFAM" id="SSF51905">
    <property type="entry name" value="FAD/NAD(P)-binding domain"/>
    <property type="match status" value="1"/>
</dbReference>
<dbReference type="Pfam" id="PF01593">
    <property type="entry name" value="Amino_oxidase"/>
    <property type="match status" value="1"/>
</dbReference>
<keyword evidence="17" id="KW-0805">Transcription regulation</keyword>
<evidence type="ECO:0000256" key="26">
    <source>
        <dbReference type="SAM" id="MobiDB-lite"/>
    </source>
</evidence>
<feature type="region of interest" description="Disordered" evidence="26">
    <location>
        <begin position="1"/>
        <end position="47"/>
    </location>
</feature>
<dbReference type="PROSITE" id="PS50934">
    <property type="entry name" value="SWIRM"/>
    <property type="match status" value="1"/>
</dbReference>
<dbReference type="InterPro" id="IPR002937">
    <property type="entry name" value="Amino_oxidase"/>
</dbReference>
<dbReference type="SUPFAM" id="SSF54373">
    <property type="entry name" value="FAD-linked reductases, C-terminal domain"/>
    <property type="match status" value="1"/>
</dbReference>
<dbReference type="GO" id="GO:0008270">
    <property type="term" value="F:zinc ion binding"/>
    <property type="evidence" value="ECO:0007669"/>
    <property type="project" value="UniProtKB-KW"/>
</dbReference>
<dbReference type="Pfam" id="PF07496">
    <property type="entry name" value="zf-CW"/>
    <property type="match status" value="1"/>
</dbReference>
<comment type="similarity">
    <text evidence="5">Belongs to the flavin monoamine oxidase family.</text>
</comment>
<reference evidence="29" key="3">
    <citation type="submission" date="2025-09" db="UniProtKB">
        <authorList>
            <consortium name="Ensembl"/>
        </authorList>
    </citation>
    <scope>IDENTIFICATION</scope>
</reference>
<dbReference type="Gene3D" id="3.90.660.10">
    <property type="match status" value="1"/>
</dbReference>
<evidence type="ECO:0000256" key="18">
    <source>
        <dbReference type="ARBA" id="ARBA00023163"/>
    </source>
</evidence>
<evidence type="ECO:0000256" key="13">
    <source>
        <dbReference type="ARBA" id="ARBA00022827"/>
    </source>
</evidence>
<keyword evidence="14" id="KW-0862">Zinc</keyword>
<keyword evidence="8" id="KW-0678">Repressor</keyword>
<dbReference type="GO" id="GO:0040029">
    <property type="term" value="P:epigenetic regulation of gene expression"/>
    <property type="evidence" value="ECO:0007669"/>
    <property type="project" value="UniProtKB-ARBA"/>
</dbReference>
<dbReference type="Pfam" id="PF04433">
    <property type="entry name" value="SWIRM"/>
    <property type="match status" value="1"/>
</dbReference>
<dbReference type="InterPro" id="IPR036388">
    <property type="entry name" value="WH-like_DNA-bd_sf"/>
</dbReference>
<dbReference type="GO" id="GO:0005694">
    <property type="term" value="C:chromosome"/>
    <property type="evidence" value="ECO:0007669"/>
    <property type="project" value="UniProtKB-SubCell"/>
</dbReference>
<dbReference type="Ensembl" id="ENSGWIT00000020130.1">
    <property type="protein sequence ID" value="ENSGWIP00000018256.1"/>
    <property type="gene ID" value="ENSGWIG00000007961.1"/>
</dbReference>
<keyword evidence="13" id="KW-0274">FAD</keyword>
<evidence type="ECO:0000256" key="14">
    <source>
        <dbReference type="ARBA" id="ARBA00022833"/>
    </source>
</evidence>
<accession>A0A8C5EA15</accession>
<evidence type="ECO:0000256" key="19">
    <source>
        <dbReference type="ARBA" id="ARBA00023242"/>
    </source>
</evidence>
<evidence type="ECO:0000256" key="5">
    <source>
        <dbReference type="ARBA" id="ARBA00005995"/>
    </source>
</evidence>
<dbReference type="PANTHER" id="PTHR10742:SF410">
    <property type="entry name" value="LYSINE-SPECIFIC HISTONE DEMETHYLASE 2"/>
    <property type="match status" value="1"/>
</dbReference>
<keyword evidence="7" id="KW-0217">Developmental protein</keyword>
<dbReference type="GO" id="GO:0005634">
    <property type="term" value="C:nucleus"/>
    <property type="evidence" value="ECO:0007669"/>
    <property type="project" value="UniProtKB-SubCell"/>
</dbReference>
<evidence type="ECO:0000256" key="10">
    <source>
        <dbReference type="ARBA" id="ARBA00022630"/>
    </source>
</evidence>
<keyword evidence="16" id="KW-0560">Oxidoreductase</keyword>
<dbReference type="PANTHER" id="PTHR10742">
    <property type="entry name" value="FLAVIN MONOAMINE OXIDASE"/>
    <property type="match status" value="1"/>
</dbReference>
<reference evidence="29" key="1">
    <citation type="submission" date="2020-06" db="EMBL/GenBank/DDBJ databases">
        <authorList>
            <consortium name="Wellcome Sanger Institute Data Sharing"/>
        </authorList>
    </citation>
    <scope>NUCLEOTIDE SEQUENCE [LARGE SCALE GENOMIC DNA]</scope>
</reference>
<evidence type="ECO:0000256" key="8">
    <source>
        <dbReference type="ARBA" id="ARBA00022491"/>
    </source>
</evidence>
<evidence type="ECO:0000313" key="29">
    <source>
        <dbReference type="Ensembl" id="ENSGWIP00000018256.1"/>
    </source>
</evidence>
<evidence type="ECO:0000256" key="11">
    <source>
        <dbReference type="ARBA" id="ARBA00022723"/>
    </source>
</evidence>
<protein>
    <recommendedName>
        <fullName evidence="24">[histone-H3]-N(6),N(6)-dimethyl-L-lysine(4) FAD-dependent demethylase</fullName>
        <ecNumber evidence="24">1.14.99.66</ecNumber>
    </recommendedName>
    <alternativeName>
        <fullName evidence="25">Flavin-containing amine oxidase domain-containing protein 1</fullName>
    </alternativeName>
</protein>
<keyword evidence="6" id="KW-0158">Chromosome</keyword>
<evidence type="ECO:0000256" key="4">
    <source>
        <dbReference type="ARBA" id="ARBA00004286"/>
    </source>
</evidence>
<dbReference type="Gene3D" id="3.30.40.100">
    <property type="match status" value="1"/>
</dbReference>
<dbReference type="InterPro" id="IPR009057">
    <property type="entry name" value="Homeodomain-like_sf"/>
</dbReference>
<evidence type="ECO:0000256" key="16">
    <source>
        <dbReference type="ARBA" id="ARBA00023002"/>
    </source>
</evidence>
<evidence type="ECO:0000256" key="2">
    <source>
        <dbReference type="ARBA" id="ARBA00001974"/>
    </source>
</evidence>
<keyword evidence="11" id="KW-0479">Metal-binding</keyword>
<evidence type="ECO:0000259" key="28">
    <source>
        <dbReference type="PROSITE" id="PS51050"/>
    </source>
</evidence>
<evidence type="ECO:0000259" key="27">
    <source>
        <dbReference type="PROSITE" id="PS50934"/>
    </source>
</evidence>
<proteinExistence type="inferred from homology"/>
<organism evidence="29 30">
    <name type="scientific">Gouania willdenowi</name>
    <name type="common">Blunt-snouted clingfish</name>
    <name type="synonym">Lepadogaster willdenowi</name>
    <dbReference type="NCBI Taxonomy" id="441366"/>
    <lineage>
        <taxon>Eukaryota</taxon>
        <taxon>Metazoa</taxon>
        <taxon>Chordata</taxon>
        <taxon>Craniata</taxon>
        <taxon>Vertebrata</taxon>
        <taxon>Euteleostomi</taxon>
        <taxon>Actinopterygii</taxon>
        <taxon>Neopterygii</taxon>
        <taxon>Teleostei</taxon>
        <taxon>Neoteleostei</taxon>
        <taxon>Acanthomorphata</taxon>
        <taxon>Ovalentaria</taxon>
        <taxon>Blenniimorphae</taxon>
        <taxon>Blenniiformes</taxon>
        <taxon>Gobiesocoidei</taxon>
        <taxon>Gobiesocidae</taxon>
        <taxon>Gobiesocinae</taxon>
        <taxon>Gouania</taxon>
    </lineage>
</organism>
<dbReference type="InterPro" id="IPR036188">
    <property type="entry name" value="FAD/NAD-bd_sf"/>
</dbReference>
<keyword evidence="9" id="KW-0597">Phosphoprotein</keyword>
<dbReference type="Gene3D" id="1.10.10.10">
    <property type="entry name" value="Winged helix-like DNA-binding domain superfamily/Winged helix DNA-binding domain"/>
    <property type="match status" value="1"/>
</dbReference>
<comment type="subunit">
    <text evidence="23">Interacts with its cofactor GLYR1 at nucleosomes; this interaction stimulates H3K4me1 and H3K4me2 demethylation. In contrast to KDM1A, does not form a complex with RCOR1/CoREST. Possible accessory component of the polycomb repressive deubiquitinase (PR-DUB) complex, at least composed of BAP1, one of ASXL1, ASXL2 or (probably) ASXL3 and one of MBD5 or MBD6. The PR-DUB core associates with a number of accessory proteins, including FOXK1, FOXK2, KDM1B, HCFC1 and OGT; KDM1B specifically associates with ASXL2 PR-DUB complexes.</text>
</comment>
<evidence type="ECO:0000256" key="20">
    <source>
        <dbReference type="ARBA" id="ARBA00051126"/>
    </source>
</evidence>
<reference evidence="29" key="2">
    <citation type="submission" date="2025-08" db="UniProtKB">
        <authorList>
            <consortium name="Ensembl"/>
        </authorList>
    </citation>
    <scope>IDENTIFICATION</scope>
</reference>
<evidence type="ECO:0000256" key="25">
    <source>
        <dbReference type="ARBA" id="ARBA00083218"/>
    </source>
</evidence>
<evidence type="ECO:0000256" key="6">
    <source>
        <dbReference type="ARBA" id="ARBA00022454"/>
    </source>
</evidence>
<evidence type="ECO:0000256" key="17">
    <source>
        <dbReference type="ARBA" id="ARBA00023015"/>
    </source>
</evidence>
<keyword evidence="30" id="KW-1185">Reference proteome</keyword>
<dbReference type="EC" id="1.14.99.66" evidence="24"/>
<comment type="cofactor">
    <cofactor evidence="1">
        <name>Zn(2+)</name>
        <dbReference type="ChEBI" id="CHEBI:29105"/>
    </cofactor>
</comment>
<keyword evidence="18" id="KW-0804">Transcription</keyword>
<evidence type="ECO:0000256" key="7">
    <source>
        <dbReference type="ARBA" id="ARBA00022473"/>
    </source>
</evidence>
<dbReference type="InterPro" id="IPR011124">
    <property type="entry name" value="Znf_CW"/>
</dbReference>
<feature type="domain" description="CW-type" evidence="28">
    <location>
        <begin position="134"/>
        <end position="193"/>
    </location>
</feature>
<dbReference type="FunFam" id="1.10.10.10:FF:000232">
    <property type="entry name" value="lysine-specific histone demethylase 1B"/>
    <property type="match status" value="1"/>
</dbReference>
<evidence type="ECO:0000256" key="3">
    <source>
        <dbReference type="ARBA" id="ARBA00004123"/>
    </source>
</evidence>
<comment type="function">
    <text evidence="22">Histone demethylase that demethylates 'Lys-4' of histone H3, a specific tag for epigenetic transcriptional activation, thereby acting as a corepressor. Required for de novo DNA methylation of a subset of imprinted genes during oogenesis. Acts by oxidizing the substrate by FAD to generate the corresponding imine that is subsequently hydrolyzed. Demethylates both mono- and di-methylated 'Lys-4' of histone H3. Has no effect on tri-methylated 'Lys-4', mono-, di- or tri-methylated 'Lys-9', mono-, di- or tri-methylated 'Lys-27', mono-, di- or tri-methylated 'Lys-36' of histone H3, or on mono-, di- or tri-methylated 'Lys-20' of histone H4. Alone, it is unable to demethylate H3K4me on nucleosomes and requires the presence of GLYR1 to achieve such activity, they form a multifunctional enzyme complex that modifies transcribed chromatin and facilitates Pol II transcription through nucleosomes.</text>
</comment>
<evidence type="ECO:0000256" key="23">
    <source>
        <dbReference type="ARBA" id="ARBA00065941"/>
    </source>
</evidence>
<keyword evidence="15" id="KW-0156">Chromatin regulator</keyword>
<dbReference type="Proteomes" id="UP000694680">
    <property type="component" value="Chromosome 11"/>
</dbReference>
<gene>
    <name evidence="29" type="primary">kdm1b</name>
</gene>
<evidence type="ECO:0000256" key="9">
    <source>
        <dbReference type="ARBA" id="ARBA00022553"/>
    </source>
</evidence>
<evidence type="ECO:0000256" key="1">
    <source>
        <dbReference type="ARBA" id="ARBA00001947"/>
    </source>
</evidence>
<comment type="cofactor">
    <cofactor evidence="2">
        <name>FAD</name>
        <dbReference type="ChEBI" id="CHEBI:57692"/>
    </cofactor>
</comment>
<comment type="catalytic activity">
    <reaction evidence="20">
        <text>N(6)-methyl-L-lysyl(4)-[histone H3] + A + H2O = L-lysyl(4)-[histone H3] + formaldehyde + AH2</text>
        <dbReference type="Rhea" id="RHEA:60256"/>
        <dbReference type="Rhea" id="RHEA-COMP:15543"/>
        <dbReference type="Rhea" id="RHEA-COMP:15547"/>
        <dbReference type="ChEBI" id="CHEBI:13193"/>
        <dbReference type="ChEBI" id="CHEBI:15377"/>
        <dbReference type="ChEBI" id="CHEBI:16842"/>
        <dbReference type="ChEBI" id="CHEBI:17499"/>
        <dbReference type="ChEBI" id="CHEBI:29969"/>
        <dbReference type="ChEBI" id="CHEBI:61929"/>
    </reaction>
    <physiologicalReaction direction="left-to-right" evidence="20">
        <dbReference type="Rhea" id="RHEA:60257"/>
    </physiologicalReaction>
</comment>
<evidence type="ECO:0000256" key="21">
    <source>
        <dbReference type="ARBA" id="ARBA00051715"/>
    </source>
</evidence>
<dbReference type="FunFam" id="3.30.40.100:FF:000002">
    <property type="entry name" value="Lysine-specific histone demethylase 1B"/>
    <property type="match status" value="1"/>
</dbReference>
<dbReference type="PROSITE" id="PS51050">
    <property type="entry name" value="ZF_CW"/>
    <property type="match status" value="1"/>
</dbReference>
<dbReference type="AlphaFoldDB" id="A0A8C5EA15"/>
<feature type="domain" description="SWIRM" evidence="27">
    <location>
        <begin position="267"/>
        <end position="365"/>
    </location>
</feature>
<comment type="subcellular location">
    <subcellularLocation>
        <location evidence="4">Chromosome</location>
    </subcellularLocation>
    <subcellularLocation>
        <location evidence="3">Nucleus</location>
    </subcellularLocation>
</comment>
<name>A0A8C5EA15_GOUWI</name>
<evidence type="ECO:0000256" key="15">
    <source>
        <dbReference type="ARBA" id="ARBA00022853"/>
    </source>
</evidence>
<dbReference type="InterPro" id="IPR007526">
    <property type="entry name" value="SWIRM"/>
</dbReference>
<evidence type="ECO:0000256" key="22">
    <source>
        <dbReference type="ARBA" id="ARBA00053130"/>
    </source>
</evidence>
<dbReference type="GO" id="GO:0050660">
    <property type="term" value="F:flavin adenine dinucleotide binding"/>
    <property type="evidence" value="ECO:0007669"/>
    <property type="project" value="UniProtKB-ARBA"/>
</dbReference>
<sequence>GNASGGRKAKKRSSGESPGDAQTLRSSGRQINSKRKATDTEEEDDQSEKKYRKCEKAGCSAKYPVCFASASERCAKNGYTSRWYHLSCGEHFCNECFDHYYRSHKDGYETFASWKKVWTSNGKSEPSLKAFMADQQLPYWVQCTKPDCRKWRQLTKEIQLTASLAATYRCGMKFNNIKTEGPDHCSQPEDLRVAEVSDTWWHSMLILPPLFKESPASPFLAAYYPDCVGMSPSGSPSTASQTELREVLDLDVLVPGLCPYFQPFYQPNECGKALCVRPDMMELDELYEFPEFSRDPTMYLALRNLILASWHKNCKEVLTSQKCSLHIIVRGLVRVRCVHEMDRVLHFMTRKGLINTGVLAAPRPLLPERYRSVVVLEARDRIGGRVWDDTSLGVTVGRGAQIVNGCVNNPIALMCEQMSIKMHKLGERCELFQEGGQATDSAIDKRMDFHFNAILDVVSDWRKDKSQSQDLPLGEKVQELKKNFLQDSGIQFSELEEKVLQFHLSNLEYACGSTLDQVSARSWDHNEFFAQFSGDHTLLNKGYWVLLRKLAEGLDIRFKCPVQTVDYSGDVVKVTSRDGSKWTAQKVLVTIPLTLLQKNMIQFIPPLPERKLKAIHSLGAGIIEKIALQFPFRFWDKKIQGADYFGHIPPAPEKRGMFSVFYDLDPQRKQAVLMSVISGDAVPAVRDMEDKHVVDECLKVLRELFKEQEVPEPTNFFVSHWSKDVWSQMSYSFVKTAGSGEAYDVLAEDLQGKVFFAGEATNRHFPQTVTGAYLSGVREASKMSSA</sequence>